<dbReference type="Gene3D" id="3.30.450.20">
    <property type="entry name" value="PAS domain"/>
    <property type="match status" value="1"/>
</dbReference>
<accession>A0A437M974</accession>
<reference evidence="4 5" key="1">
    <citation type="submission" date="2019-01" db="EMBL/GenBank/DDBJ databases">
        <authorList>
            <person name="Chen W.-M."/>
        </authorList>
    </citation>
    <scope>NUCLEOTIDE SEQUENCE [LARGE SCALE GENOMIC DNA]</scope>
    <source>
        <strain evidence="4 5">CCP-7</strain>
    </source>
</reference>
<proteinExistence type="predicted"/>
<dbReference type="SUPFAM" id="SSF55781">
    <property type="entry name" value="GAF domain-like"/>
    <property type="match status" value="1"/>
</dbReference>
<dbReference type="InterPro" id="IPR029787">
    <property type="entry name" value="Nucleotide_cyclase"/>
</dbReference>
<feature type="domain" description="PAS" evidence="1">
    <location>
        <begin position="204"/>
        <end position="274"/>
    </location>
</feature>
<gene>
    <name evidence="4" type="ORF">EOD43_10545</name>
</gene>
<dbReference type="SMART" id="SM00065">
    <property type="entry name" value="GAF"/>
    <property type="match status" value="1"/>
</dbReference>
<protein>
    <submittedName>
        <fullName evidence="4">Diguanylate cyclase</fullName>
    </submittedName>
</protein>
<dbReference type="InterPro" id="IPR013655">
    <property type="entry name" value="PAS_fold_3"/>
</dbReference>
<dbReference type="InterPro" id="IPR052155">
    <property type="entry name" value="Biofilm_reg_signaling"/>
</dbReference>
<comment type="caution">
    <text evidence="4">The sequence shown here is derived from an EMBL/GenBank/DDBJ whole genome shotgun (WGS) entry which is preliminary data.</text>
</comment>
<evidence type="ECO:0000259" key="3">
    <source>
        <dbReference type="PROSITE" id="PS50887"/>
    </source>
</evidence>
<dbReference type="InterPro" id="IPR003018">
    <property type="entry name" value="GAF"/>
</dbReference>
<dbReference type="PANTHER" id="PTHR44757:SF2">
    <property type="entry name" value="BIOFILM ARCHITECTURE MAINTENANCE PROTEIN MBAA"/>
    <property type="match status" value="1"/>
</dbReference>
<evidence type="ECO:0000259" key="2">
    <source>
        <dbReference type="PROSITE" id="PS50113"/>
    </source>
</evidence>
<dbReference type="SUPFAM" id="SSF55785">
    <property type="entry name" value="PYP-like sensor domain (PAS domain)"/>
    <property type="match status" value="1"/>
</dbReference>
<evidence type="ECO:0000313" key="5">
    <source>
        <dbReference type="Proteomes" id="UP000282971"/>
    </source>
</evidence>
<organism evidence="4 5">
    <name type="scientific">Sphingomonas crocodyli</name>
    <dbReference type="NCBI Taxonomy" id="1979270"/>
    <lineage>
        <taxon>Bacteria</taxon>
        <taxon>Pseudomonadati</taxon>
        <taxon>Pseudomonadota</taxon>
        <taxon>Alphaproteobacteria</taxon>
        <taxon>Sphingomonadales</taxon>
        <taxon>Sphingomonadaceae</taxon>
        <taxon>Sphingomonas</taxon>
    </lineage>
</organism>
<keyword evidence="5" id="KW-1185">Reference proteome</keyword>
<dbReference type="PROSITE" id="PS50113">
    <property type="entry name" value="PAC"/>
    <property type="match status" value="1"/>
</dbReference>
<dbReference type="InterPro" id="IPR000700">
    <property type="entry name" value="PAS-assoc_C"/>
</dbReference>
<dbReference type="SMART" id="SM00086">
    <property type="entry name" value="PAC"/>
    <property type="match status" value="1"/>
</dbReference>
<dbReference type="PROSITE" id="PS50887">
    <property type="entry name" value="GGDEF"/>
    <property type="match status" value="1"/>
</dbReference>
<feature type="domain" description="PAC" evidence="2">
    <location>
        <begin position="278"/>
        <end position="330"/>
    </location>
</feature>
<dbReference type="CDD" id="cd01949">
    <property type="entry name" value="GGDEF"/>
    <property type="match status" value="1"/>
</dbReference>
<name>A0A437M974_9SPHN</name>
<dbReference type="InterPro" id="IPR035965">
    <property type="entry name" value="PAS-like_dom_sf"/>
</dbReference>
<dbReference type="Gene3D" id="3.30.70.270">
    <property type="match status" value="1"/>
</dbReference>
<dbReference type="NCBIfam" id="TIGR00254">
    <property type="entry name" value="GGDEF"/>
    <property type="match status" value="1"/>
</dbReference>
<dbReference type="Pfam" id="PF00990">
    <property type="entry name" value="GGDEF"/>
    <property type="match status" value="1"/>
</dbReference>
<dbReference type="InterPro" id="IPR043128">
    <property type="entry name" value="Rev_trsase/Diguanyl_cyclase"/>
</dbReference>
<evidence type="ECO:0000313" key="4">
    <source>
        <dbReference type="EMBL" id="RVT94260.1"/>
    </source>
</evidence>
<dbReference type="Pfam" id="PF08447">
    <property type="entry name" value="PAS_3"/>
    <property type="match status" value="1"/>
</dbReference>
<dbReference type="AlphaFoldDB" id="A0A437M974"/>
<dbReference type="SMART" id="SM00091">
    <property type="entry name" value="PAS"/>
    <property type="match status" value="1"/>
</dbReference>
<dbReference type="InterPro" id="IPR000160">
    <property type="entry name" value="GGDEF_dom"/>
</dbReference>
<dbReference type="Proteomes" id="UP000282971">
    <property type="component" value="Unassembled WGS sequence"/>
</dbReference>
<dbReference type="EMBL" id="SACN01000001">
    <property type="protein sequence ID" value="RVT94260.1"/>
    <property type="molecule type" value="Genomic_DNA"/>
</dbReference>
<dbReference type="CDD" id="cd00130">
    <property type="entry name" value="PAS"/>
    <property type="match status" value="1"/>
</dbReference>
<dbReference type="OrthoDB" id="9812260at2"/>
<dbReference type="InterPro" id="IPR000014">
    <property type="entry name" value="PAS"/>
</dbReference>
<dbReference type="PANTHER" id="PTHR44757">
    <property type="entry name" value="DIGUANYLATE CYCLASE DGCP"/>
    <property type="match status" value="1"/>
</dbReference>
<dbReference type="InterPro" id="IPR029016">
    <property type="entry name" value="GAF-like_dom_sf"/>
</dbReference>
<dbReference type="Pfam" id="PF13185">
    <property type="entry name" value="GAF_2"/>
    <property type="match status" value="1"/>
</dbReference>
<dbReference type="InterPro" id="IPR001610">
    <property type="entry name" value="PAC"/>
</dbReference>
<dbReference type="SMART" id="SM00267">
    <property type="entry name" value="GGDEF"/>
    <property type="match status" value="1"/>
</dbReference>
<sequence>MIGHFRSSSLTLAWRPPSENDRLRNEDAHGELAVTELRLSQALLALQSVIAAADGNVEQAIGAVLDGALLMLPSADGALVAVSEPAGLICKAARGSFESLAGRRLDGVTHSAELALSNGRYVYAADIEQSGGFAPVIVRLGIRSIAVVPIPFRSGHVGVLKIGAMRPDAFTEDHQIAIRLLAGPLALAFLGNAHLEESEGHESAHRRFVATFEQAAVGMALVGPDGGFLRVNERFCRIAGYTNDQLLAGGFQQITHPDDLEIDEHHVAELIEGVTDNYTLEKRYIRSDGEVVWVNLTVSLVRDQTGAPEFFVAVVEDISARKTAEQAARRDSLTGLLNRRGLIELLDQMLDPAISGEAFVLAFLDMDGFKGVNDQLGHDEGDRCLVSIAETLIMSRRRGDRLARLGGDEFVMILPRTAGEDARPLIEAACGAIKSEATTCGWPISVSAGAVAVPAAAGCQATDIIAAADRLMYHAKRSKGAKLRIESYAPA</sequence>
<evidence type="ECO:0000259" key="1">
    <source>
        <dbReference type="PROSITE" id="PS50112"/>
    </source>
</evidence>
<feature type="domain" description="GGDEF" evidence="3">
    <location>
        <begin position="357"/>
        <end position="490"/>
    </location>
</feature>
<dbReference type="SUPFAM" id="SSF55073">
    <property type="entry name" value="Nucleotide cyclase"/>
    <property type="match status" value="1"/>
</dbReference>
<dbReference type="Gene3D" id="3.30.450.40">
    <property type="match status" value="1"/>
</dbReference>
<dbReference type="PROSITE" id="PS50112">
    <property type="entry name" value="PAS"/>
    <property type="match status" value="1"/>
</dbReference>
<dbReference type="NCBIfam" id="TIGR00229">
    <property type="entry name" value="sensory_box"/>
    <property type="match status" value="1"/>
</dbReference>